<evidence type="ECO:0000313" key="1">
    <source>
        <dbReference type="EMBL" id="KAJ8623092.1"/>
    </source>
</evidence>
<dbReference type="Proteomes" id="UP001234297">
    <property type="component" value="Chromosome 10"/>
</dbReference>
<keyword evidence="2" id="KW-1185">Reference proteome</keyword>
<gene>
    <name evidence="1" type="ORF">MRB53_031621</name>
</gene>
<accession>A0ACC2KPX1</accession>
<comment type="caution">
    <text evidence="1">The sequence shown here is derived from an EMBL/GenBank/DDBJ whole genome shotgun (WGS) entry which is preliminary data.</text>
</comment>
<name>A0ACC2KPX1_PERAE</name>
<dbReference type="EMBL" id="CM056818">
    <property type="protein sequence ID" value="KAJ8623092.1"/>
    <property type="molecule type" value="Genomic_DNA"/>
</dbReference>
<protein>
    <submittedName>
        <fullName evidence="1">Uncharacterized protein</fullName>
    </submittedName>
</protein>
<sequence length="230" mass="25535">MSYFSDSRKIYWFLEHERADEVRKMHRLVGNAIVDDCHIVVGAGSTQVFQAALYALSDADAPQPKNVVSVVPYYKTFQSITDFLKSGLYKWAGDALTYDSNAPYIELVTSPNNPDGYLNEAVINRAGGKLIHDLTNYWPQYTSITKPADHDLILFTASKCTGHAGTRIGWALVKDPEVVRRMSDFLLLSSIGVSKDSQLRAAKILRAIREGMKVKAQVLESDSSSLVVDS</sequence>
<evidence type="ECO:0000313" key="2">
    <source>
        <dbReference type="Proteomes" id="UP001234297"/>
    </source>
</evidence>
<proteinExistence type="predicted"/>
<organism evidence="1 2">
    <name type="scientific">Persea americana</name>
    <name type="common">Avocado</name>
    <dbReference type="NCBI Taxonomy" id="3435"/>
    <lineage>
        <taxon>Eukaryota</taxon>
        <taxon>Viridiplantae</taxon>
        <taxon>Streptophyta</taxon>
        <taxon>Embryophyta</taxon>
        <taxon>Tracheophyta</taxon>
        <taxon>Spermatophyta</taxon>
        <taxon>Magnoliopsida</taxon>
        <taxon>Magnoliidae</taxon>
        <taxon>Laurales</taxon>
        <taxon>Lauraceae</taxon>
        <taxon>Persea</taxon>
    </lineage>
</organism>
<reference evidence="1 2" key="1">
    <citation type="journal article" date="2022" name="Hortic Res">
        <title>A haplotype resolved chromosomal level avocado genome allows analysis of novel avocado genes.</title>
        <authorList>
            <person name="Nath O."/>
            <person name="Fletcher S.J."/>
            <person name="Hayward A."/>
            <person name="Shaw L.M."/>
            <person name="Masouleh A.K."/>
            <person name="Furtado A."/>
            <person name="Henry R.J."/>
            <person name="Mitter N."/>
        </authorList>
    </citation>
    <scope>NUCLEOTIDE SEQUENCE [LARGE SCALE GENOMIC DNA]</scope>
    <source>
        <strain evidence="2">cv. Hass</strain>
    </source>
</reference>